<feature type="transmembrane region" description="Helical" evidence="9">
    <location>
        <begin position="438"/>
        <end position="459"/>
    </location>
</feature>
<feature type="transmembrane region" description="Helical" evidence="9">
    <location>
        <begin position="382"/>
        <end position="406"/>
    </location>
</feature>
<comment type="subcellular location">
    <subcellularLocation>
        <location evidence="1">Membrane</location>
        <topology evidence="1">Multi-pass membrane protein</topology>
    </subcellularLocation>
</comment>
<keyword evidence="12" id="KW-1185">Reference proteome</keyword>
<evidence type="ECO:0000256" key="10">
    <source>
        <dbReference type="SAM" id="SignalP"/>
    </source>
</evidence>
<protein>
    <submittedName>
        <fullName evidence="11">Large neutral amino acids transporter small subunit 3 (L-type amino acid transporter 3) (Solute carrier family 43 member 1)</fullName>
    </submittedName>
</protein>
<dbReference type="SUPFAM" id="SSF103473">
    <property type="entry name" value="MFS general substrate transporter"/>
    <property type="match status" value="1"/>
</dbReference>
<dbReference type="PANTHER" id="PTHR20772:SF2">
    <property type="entry name" value="PROTEIN FMP42"/>
    <property type="match status" value="1"/>
</dbReference>
<feature type="transmembrane region" description="Helical" evidence="9">
    <location>
        <begin position="502"/>
        <end position="522"/>
    </location>
</feature>
<feature type="signal peptide" evidence="10">
    <location>
        <begin position="1"/>
        <end position="20"/>
    </location>
</feature>
<feature type="transmembrane region" description="Helical" evidence="9">
    <location>
        <begin position="730"/>
        <end position="753"/>
    </location>
</feature>
<accession>A0ABP0QC46</accession>
<keyword evidence="6 9" id="KW-1133">Transmembrane helix</keyword>
<dbReference type="Gene3D" id="1.20.1250.20">
    <property type="entry name" value="MFS general substrate transporter like domains"/>
    <property type="match status" value="2"/>
</dbReference>
<dbReference type="Proteomes" id="UP001642464">
    <property type="component" value="Unassembled WGS sequence"/>
</dbReference>
<evidence type="ECO:0000313" key="11">
    <source>
        <dbReference type="EMBL" id="CAK9085813.1"/>
    </source>
</evidence>
<keyword evidence="10" id="KW-0732">Signal</keyword>
<dbReference type="InterPro" id="IPR052599">
    <property type="entry name" value="SLC43A_AATransporter"/>
</dbReference>
<evidence type="ECO:0000256" key="8">
    <source>
        <dbReference type="SAM" id="MobiDB-lite"/>
    </source>
</evidence>
<keyword evidence="5" id="KW-0029">Amino-acid transport</keyword>
<evidence type="ECO:0000256" key="7">
    <source>
        <dbReference type="ARBA" id="ARBA00023136"/>
    </source>
</evidence>
<organism evidence="11 12">
    <name type="scientific">Durusdinium trenchii</name>
    <dbReference type="NCBI Taxonomy" id="1381693"/>
    <lineage>
        <taxon>Eukaryota</taxon>
        <taxon>Sar</taxon>
        <taxon>Alveolata</taxon>
        <taxon>Dinophyceae</taxon>
        <taxon>Suessiales</taxon>
        <taxon>Symbiodiniaceae</taxon>
        <taxon>Durusdinium</taxon>
    </lineage>
</organism>
<dbReference type="InterPro" id="IPR036259">
    <property type="entry name" value="MFS_trans_sf"/>
</dbReference>
<comment type="similarity">
    <text evidence="2">Belongs to the SLC43A transporter (TC 2.A.1.44) family.</text>
</comment>
<evidence type="ECO:0000256" key="1">
    <source>
        <dbReference type="ARBA" id="ARBA00004141"/>
    </source>
</evidence>
<keyword evidence="4 9" id="KW-0812">Transmembrane</keyword>
<feature type="transmembrane region" description="Helical" evidence="9">
    <location>
        <begin position="570"/>
        <end position="590"/>
    </location>
</feature>
<evidence type="ECO:0000256" key="3">
    <source>
        <dbReference type="ARBA" id="ARBA00022448"/>
    </source>
</evidence>
<dbReference type="EMBL" id="CAXAMM010039351">
    <property type="protein sequence ID" value="CAK9085813.1"/>
    <property type="molecule type" value="Genomic_DNA"/>
</dbReference>
<feature type="region of interest" description="Disordered" evidence="8">
    <location>
        <begin position="761"/>
        <end position="800"/>
    </location>
</feature>
<feature type="transmembrane region" description="Helical" evidence="9">
    <location>
        <begin position="641"/>
        <end position="661"/>
    </location>
</feature>
<dbReference type="PANTHER" id="PTHR20772">
    <property type="entry name" value="PROTEIN FMP42"/>
    <property type="match status" value="1"/>
</dbReference>
<evidence type="ECO:0000313" key="12">
    <source>
        <dbReference type="Proteomes" id="UP001642464"/>
    </source>
</evidence>
<evidence type="ECO:0000256" key="5">
    <source>
        <dbReference type="ARBA" id="ARBA00022970"/>
    </source>
</evidence>
<evidence type="ECO:0000256" key="2">
    <source>
        <dbReference type="ARBA" id="ARBA00006595"/>
    </source>
</evidence>
<dbReference type="CDD" id="cd06174">
    <property type="entry name" value="MFS"/>
    <property type="match status" value="1"/>
</dbReference>
<feature type="transmembrane region" description="Helical" evidence="9">
    <location>
        <begin position="413"/>
        <end position="432"/>
    </location>
</feature>
<dbReference type="Pfam" id="PF07690">
    <property type="entry name" value="MFS_1"/>
    <property type="match status" value="1"/>
</dbReference>
<name>A0ABP0QC46_9DINO</name>
<feature type="transmembrane region" description="Helical" evidence="9">
    <location>
        <begin position="610"/>
        <end position="634"/>
    </location>
</feature>
<dbReference type="InterPro" id="IPR011701">
    <property type="entry name" value="MFS"/>
</dbReference>
<feature type="transmembrane region" description="Helical" evidence="9">
    <location>
        <begin position="471"/>
        <end position="490"/>
    </location>
</feature>
<keyword evidence="7 9" id="KW-0472">Membrane</keyword>
<feature type="chain" id="PRO_5046728973" evidence="10">
    <location>
        <begin position="21"/>
        <end position="800"/>
    </location>
</feature>
<evidence type="ECO:0000256" key="9">
    <source>
        <dbReference type="SAM" id="Phobius"/>
    </source>
</evidence>
<evidence type="ECO:0000256" key="4">
    <source>
        <dbReference type="ARBA" id="ARBA00022692"/>
    </source>
</evidence>
<proteinExistence type="inferred from homology"/>
<reference evidence="11 12" key="1">
    <citation type="submission" date="2024-02" db="EMBL/GenBank/DDBJ databases">
        <authorList>
            <person name="Chen Y."/>
            <person name="Shah S."/>
            <person name="Dougan E. K."/>
            <person name="Thang M."/>
            <person name="Chan C."/>
        </authorList>
    </citation>
    <scope>NUCLEOTIDE SEQUENCE [LARGE SCALE GENOMIC DNA]</scope>
</reference>
<gene>
    <name evidence="11" type="ORF">SCF082_LOCUS40628</name>
</gene>
<feature type="compositionally biased region" description="Low complexity" evidence="8">
    <location>
        <begin position="775"/>
        <end position="792"/>
    </location>
</feature>
<keyword evidence="3" id="KW-0813">Transport</keyword>
<sequence>MTHSHMVLALPWMVIQDGTSLEDHFEGTDWHTQLERLHCSGLLRTTGYQMAVLLGCSPPFRKGMFVSTVPKSASSTFLVWLATLEGRSEANLLAALAARRCLEHTQDPQRAKSCFAKALYHRYANYSSRLPGLNLEAFGCHRSDVNALADYGLRFQQDMRTGWLVVPPFMCQQCCTQGYGRLLVVLGRNPYMRLASYFQRRTGPKVPGSKAVDWSKFKGWVRLLHNITTNTNSFQTLRGVPHLIGSDDLLHLRSAKEMLDDARILPGRSQRDFTVVHQETLEADLKALERQLCRRFGSCSALPPLPKQKERSERSSCGTPGRPRKCCNKWRLNHGVSKNQKQFNATMGVPMSFTLLIGSSAFRPSFGQHCDDTESSCAARTVAFNLVFTVGGATNVSGALFCGLLVDSCGPRGGILTGLVLIIIGSILLGFSDVESEFTWPLAYVFYGLGGCCVHLSSFSLGNAFGRSKGLVISMLVAMFSISALLFQGFDLCYRAGMSRNAILLVHVGLEALNFGVSAWLWPTAALAPGTELRCRGCRIVTSEKASTRNGLSLKELCRNAWRTALTAKFLCFLVFHFSQIFLNRCLMGWMEAELRWKSQRLSSGLDVEFHLALFNVLQSAAGFIAIPLFSYLVGRYGHRHAPFCATALLAVVFLSVRPFASEWLLPVLYMTSACHRQMFFSTFFTFISSEYPGQLFATLSGFANVLAGLGTTLQTPLLATALRHLDGDFMVLLLVQLGFAILVLLSCILLWWRDTRRRPASPHDAPEHHGDATEPPAEAKAPALGAKPGSPVSKAMISL</sequence>
<comment type="caution">
    <text evidence="11">The sequence shown here is derived from an EMBL/GenBank/DDBJ whole genome shotgun (WGS) entry which is preliminary data.</text>
</comment>
<evidence type="ECO:0000256" key="6">
    <source>
        <dbReference type="ARBA" id="ARBA00022989"/>
    </source>
</evidence>